<evidence type="ECO:0000313" key="1">
    <source>
        <dbReference type="EMBL" id="GAI79535.1"/>
    </source>
</evidence>
<dbReference type="GO" id="GO:0005975">
    <property type="term" value="P:carbohydrate metabolic process"/>
    <property type="evidence" value="ECO:0007669"/>
    <property type="project" value="InterPro"/>
</dbReference>
<proteinExistence type="predicted"/>
<dbReference type="AlphaFoldDB" id="X1SW33"/>
<comment type="caution">
    <text evidence="1">The sequence shown here is derived from an EMBL/GenBank/DDBJ whole genome shotgun (WGS) entry which is preliminary data.</text>
</comment>
<feature type="non-terminal residue" evidence="1">
    <location>
        <position position="181"/>
    </location>
</feature>
<accession>X1SW33</accession>
<name>X1SW33_9ZZZZ</name>
<protein>
    <submittedName>
        <fullName evidence="1">Uncharacterized protein</fullName>
    </submittedName>
</protein>
<reference evidence="1" key="1">
    <citation type="journal article" date="2014" name="Front. Microbiol.">
        <title>High frequency of phylogenetically diverse reductive dehalogenase-homologous genes in deep subseafloor sedimentary metagenomes.</title>
        <authorList>
            <person name="Kawai M."/>
            <person name="Futagami T."/>
            <person name="Toyoda A."/>
            <person name="Takaki Y."/>
            <person name="Nishi S."/>
            <person name="Hori S."/>
            <person name="Arai W."/>
            <person name="Tsubouchi T."/>
            <person name="Morono Y."/>
            <person name="Uchiyama I."/>
            <person name="Ito T."/>
            <person name="Fujiyama A."/>
            <person name="Inagaki F."/>
            <person name="Takami H."/>
        </authorList>
    </citation>
    <scope>NUCLEOTIDE SEQUENCE</scope>
    <source>
        <strain evidence="1">Expedition CK06-06</strain>
    </source>
</reference>
<dbReference type="SUPFAM" id="SSF48208">
    <property type="entry name" value="Six-hairpin glycosidases"/>
    <property type="match status" value="1"/>
</dbReference>
<dbReference type="InterPro" id="IPR008928">
    <property type="entry name" value="6-hairpin_glycosidase_sf"/>
</dbReference>
<gene>
    <name evidence="1" type="ORF">S12H4_20960</name>
</gene>
<sequence length="181" mass="21200">MDHISQEAFTSINKVSNWINNYGLKGYDPYDIKSLPWVIWLISKSSKSNYTTFIRELVFEFFYNFPIISRKIFSVKPEMNAKAIGLFATSYLDLYKYSDDKANIEKANWCLDWLLKNRAPTSIGYGWGYPFDWQSTEFVPKNTPNGIVTTVVGDAFWNFYKFSNDQKYLNSVVEIARFLYS</sequence>
<organism evidence="1">
    <name type="scientific">marine sediment metagenome</name>
    <dbReference type="NCBI Taxonomy" id="412755"/>
    <lineage>
        <taxon>unclassified sequences</taxon>
        <taxon>metagenomes</taxon>
        <taxon>ecological metagenomes</taxon>
    </lineage>
</organism>
<dbReference type="EMBL" id="BARW01010705">
    <property type="protein sequence ID" value="GAI79535.1"/>
    <property type="molecule type" value="Genomic_DNA"/>
</dbReference>